<evidence type="ECO:0000256" key="9">
    <source>
        <dbReference type="ARBA" id="ARBA00048679"/>
    </source>
</evidence>
<evidence type="ECO:0000256" key="1">
    <source>
        <dbReference type="ARBA" id="ARBA00008874"/>
    </source>
</evidence>
<dbReference type="GO" id="GO:0005737">
    <property type="term" value="C:cytoplasm"/>
    <property type="evidence" value="ECO:0007669"/>
    <property type="project" value="TreeGrafter"/>
</dbReference>
<feature type="domain" description="Protein kinase" evidence="12">
    <location>
        <begin position="129"/>
        <end position="417"/>
    </location>
</feature>
<dbReference type="OMA" id="DSSYECH"/>
<reference evidence="13 14" key="1">
    <citation type="submission" date="2020-04" db="EMBL/GenBank/DDBJ databases">
        <title>Perkinsus olseni comparative genomics.</title>
        <authorList>
            <person name="Bogema D.R."/>
        </authorList>
    </citation>
    <scope>NUCLEOTIDE SEQUENCE [LARGE SCALE GENOMIC DNA]</scope>
    <source>
        <strain evidence="13 14">ATCC PRA-207</strain>
    </source>
</reference>
<dbReference type="Proteomes" id="UP000553632">
    <property type="component" value="Unassembled WGS sequence"/>
</dbReference>
<dbReference type="PROSITE" id="PS00107">
    <property type="entry name" value="PROTEIN_KINASE_ATP"/>
    <property type="match status" value="1"/>
</dbReference>
<dbReference type="InterPro" id="IPR050629">
    <property type="entry name" value="STE20/SPS1-PAK"/>
</dbReference>
<keyword evidence="14" id="KW-1185">Reference proteome</keyword>
<evidence type="ECO:0000259" key="12">
    <source>
        <dbReference type="PROSITE" id="PS50011"/>
    </source>
</evidence>
<dbReference type="PROSITE" id="PS00108">
    <property type="entry name" value="PROTEIN_KINASE_ST"/>
    <property type="match status" value="1"/>
</dbReference>
<evidence type="ECO:0000256" key="5">
    <source>
        <dbReference type="ARBA" id="ARBA00022741"/>
    </source>
</evidence>
<evidence type="ECO:0000313" key="13">
    <source>
        <dbReference type="EMBL" id="KAF4717403.1"/>
    </source>
</evidence>
<dbReference type="Gene3D" id="1.10.510.10">
    <property type="entry name" value="Transferase(Phosphotransferase) domain 1"/>
    <property type="match status" value="1"/>
</dbReference>
<accession>A0A7J6R9Y3</accession>
<proteinExistence type="inferred from homology"/>
<evidence type="ECO:0000256" key="7">
    <source>
        <dbReference type="ARBA" id="ARBA00022840"/>
    </source>
</evidence>
<keyword evidence="3" id="KW-0723">Serine/threonine-protein kinase</keyword>
<evidence type="ECO:0000256" key="11">
    <source>
        <dbReference type="SAM" id="MobiDB-lite"/>
    </source>
</evidence>
<dbReference type="EC" id="2.7.11.1" evidence="2"/>
<feature type="compositionally biased region" description="Basic and acidic residues" evidence="11">
    <location>
        <begin position="34"/>
        <end position="43"/>
    </location>
</feature>
<evidence type="ECO:0000256" key="4">
    <source>
        <dbReference type="ARBA" id="ARBA00022679"/>
    </source>
</evidence>
<gene>
    <name evidence="13" type="primary">STK24_3</name>
    <name evidence="13" type="ORF">FOZ63_022794</name>
</gene>
<sequence length="504" mass="56317">MTDHRSWAGGYADDALPVKVLPVKEYIKEFEKEHPEVVRRSQSEDQQQQLVPQPPSKANLRIKDSTSCCMASCRYALYKQAELEASLDSSIGDPQEREVHRRMVGPVDGDVGDSFGFELRSANDNNKIYLFHHLLGEGAFGQVWRCTDLSSETEVALKVVDCNAVGNESLKGIEKEIELTAKARSAMGKLCPKFYEAFRVDLPDPLVPSGRSFVKYLIMSMEFIDGVPLDKLIEFSLLNETVCAYVVYNILLALKDLHEKHIIHRDIKAANIMIGKSGRVVLCDFGVSRLLEKEAQALTFTGTPFWMAPEVIISYSLSQKSGGSGQVPGGLRAGYDCRADIWSLGVTAVEACLGHPPHADKFARMPHMVYLTIVKDPPPTMDMAKFSDTYRDFLGHCFQKCPDDRMTASQLLKHEWITEMKEYEKDVVKDRLISNVNTASVGGGCRSTFPVCLNCLLIDVKLSVFITYLLWEARQDEDVEESSEDDDDDDDDDDDVAQEMAIGG</sequence>
<comment type="caution">
    <text evidence="13">The sequence shown here is derived from an EMBL/GenBank/DDBJ whole genome shotgun (WGS) entry which is preliminary data.</text>
</comment>
<dbReference type="InterPro" id="IPR017441">
    <property type="entry name" value="Protein_kinase_ATP_BS"/>
</dbReference>
<dbReference type="GO" id="GO:0004674">
    <property type="term" value="F:protein serine/threonine kinase activity"/>
    <property type="evidence" value="ECO:0007669"/>
    <property type="project" value="UniProtKB-KW"/>
</dbReference>
<evidence type="ECO:0000256" key="6">
    <source>
        <dbReference type="ARBA" id="ARBA00022777"/>
    </source>
</evidence>
<feature type="compositionally biased region" description="Acidic residues" evidence="11">
    <location>
        <begin position="475"/>
        <end position="497"/>
    </location>
</feature>
<comment type="catalytic activity">
    <reaction evidence="9">
        <text>L-seryl-[protein] + ATP = O-phospho-L-seryl-[protein] + ADP + H(+)</text>
        <dbReference type="Rhea" id="RHEA:17989"/>
        <dbReference type="Rhea" id="RHEA-COMP:9863"/>
        <dbReference type="Rhea" id="RHEA-COMP:11604"/>
        <dbReference type="ChEBI" id="CHEBI:15378"/>
        <dbReference type="ChEBI" id="CHEBI:29999"/>
        <dbReference type="ChEBI" id="CHEBI:30616"/>
        <dbReference type="ChEBI" id="CHEBI:83421"/>
        <dbReference type="ChEBI" id="CHEBI:456216"/>
        <dbReference type="EC" id="2.7.11.1"/>
    </reaction>
</comment>
<dbReference type="Pfam" id="PF00069">
    <property type="entry name" value="Pkinase"/>
    <property type="match status" value="1"/>
</dbReference>
<evidence type="ECO:0000256" key="8">
    <source>
        <dbReference type="ARBA" id="ARBA00047899"/>
    </source>
</evidence>
<name>A0A7J6R9Y3_PEROL</name>
<evidence type="ECO:0000313" key="14">
    <source>
        <dbReference type="Proteomes" id="UP000553632"/>
    </source>
</evidence>
<dbReference type="SUPFAM" id="SSF56112">
    <property type="entry name" value="Protein kinase-like (PK-like)"/>
    <property type="match status" value="1"/>
</dbReference>
<dbReference type="AlphaFoldDB" id="A0A7J6R9Y3"/>
<dbReference type="GO" id="GO:0005524">
    <property type="term" value="F:ATP binding"/>
    <property type="evidence" value="ECO:0007669"/>
    <property type="project" value="UniProtKB-UniRule"/>
</dbReference>
<dbReference type="SMART" id="SM00220">
    <property type="entry name" value="S_TKc"/>
    <property type="match status" value="1"/>
</dbReference>
<comment type="catalytic activity">
    <reaction evidence="8">
        <text>L-threonyl-[protein] + ATP = O-phospho-L-threonyl-[protein] + ADP + H(+)</text>
        <dbReference type="Rhea" id="RHEA:46608"/>
        <dbReference type="Rhea" id="RHEA-COMP:11060"/>
        <dbReference type="Rhea" id="RHEA-COMP:11605"/>
        <dbReference type="ChEBI" id="CHEBI:15378"/>
        <dbReference type="ChEBI" id="CHEBI:30013"/>
        <dbReference type="ChEBI" id="CHEBI:30616"/>
        <dbReference type="ChEBI" id="CHEBI:61977"/>
        <dbReference type="ChEBI" id="CHEBI:456216"/>
        <dbReference type="EC" id="2.7.11.1"/>
    </reaction>
</comment>
<keyword evidence="6 13" id="KW-0418">Kinase</keyword>
<dbReference type="PANTHER" id="PTHR48012:SF10">
    <property type="entry name" value="FI20177P1"/>
    <property type="match status" value="1"/>
</dbReference>
<evidence type="ECO:0000256" key="10">
    <source>
        <dbReference type="PROSITE-ProRule" id="PRU10141"/>
    </source>
</evidence>
<feature type="region of interest" description="Disordered" evidence="11">
    <location>
        <begin position="475"/>
        <end position="504"/>
    </location>
</feature>
<dbReference type="InterPro" id="IPR000719">
    <property type="entry name" value="Prot_kinase_dom"/>
</dbReference>
<dbReference type="PROSITE" id="PS50011">
    <property type="entry name" value="PROTEIN_KINASE_DOM"/>
    <property type="match status" value="1"/>
</dbReference>
<feature type="region of interest" description="Disordered" evidence="11">
    <location>
        <begin position="34"/>
        <end position="58"/>
    </location>
</feature>
<dbReference type="EMBL" id="JABANO010027110">
    <property type="protein sequence ID" value="KAF4717403.1"/>
    <property type="molecule type" value="Genomic_DNA"/>
</dbReference>
<keyword evidence="5 10" id="KW-0547">Nucleotide-binding</keyword>
<keyword evidence="4" id="KW-0808">Transferase</keyword>
<dbReference type="InterPro" id="IPR008271">
    <property type="entry name" value="Ser/Thr_kinase_AS"/>
</dbReference>
<evidence type="ECO:0000256" key="2">
    <source>
        <dbReference type="ARBA" id="ARBA00012513"/>
    </source>
</evidence>
<dbReference type="PANTHER" id="PTHR48012">
    <property type="entry name" value="STERILE20-LIKE KINASE, ISOFORM B-RELATED"/>
    <property type="match status" value="1"/>
</dbReference>
<dbReference type="InterPro" id="IPR011009">
    <property type="entry name" value="Kinase-like_dom_sf"/>
</dbReference>
<keyword evidence="7 10" id="KW-0067">ATP-binding</keyword>
<evidence type="ECO:0000256" key="3">
    <source>
        <dbReference type="ARBA" id="ARBA00022527"/>
    </source>
</evidence>
<feature type="binding site" evidence="10">
    <location>
        <position position="158"/>
    </location>
    <ligand>
        <name>ATP</name>
        <dbReference type="ChEBI" id="CHEBI:30616"/>
    </ligand>
</feature>
<comment type="similarity">
    <text evidence="1">Belongs to the protein kinase superfamily. STE Ser/Thr protein kinase family. STE20 subfamily.</text>
</comment>
<protein>
    <recommendedName>
        <fullName evidence="2">non-specific serine/threonine protein kinase</fullName>
        <ecNumber evidence="2">2.7.11.1</ecNumber>
    </recommendedName>
</protein>
<organism evidence="13 14">
    <name type="scientific">Perkinsus olseni</name>
    <name type="common">Perkinsus atlanticus</name>
    <dbReference type="NCBI Taxonomy" id="32597"/>
    <lineage>
        <taxon>Eukaryota</taxon>
        <taxon>Sar</taxon>
        <taxon>Alveolata</taxon>
        <taxon>Perkinsozoa</taxon>
        <taxon>Perkinsea</taxon>
        <taxon>Perkinsida</taxon>
        <taxon>Perkinsidae</taxon>
        <taxon>Perkinsus</taxon>
    </lineage>
</organism>